<dbReference type="GO" id="GO:0000160">
    <property type="term" value="P:phosphorelay signal transduction system"/>
    <property type="evidence" value="ECO:0007669"/>
    <property type="project" value="InterPro"/>
</dbReference>
<protein>
    <submittedName>
        <fullName evidence="6">DNA-binding response regulator</fullName>
    </submittedName>
</protein>
<evidence type="ECO:0000256" key="1">
    <source>
        <dbReference type="ARBA" id="ARBA00022553"/>
    </source>
</evidence>
<dbReference type="EMBL" id="BMVW01000009">
    <property type="protein sequence ID" value="GGZ21206.1"/>
    <property type="molecule type" value="Genomic_DNA"/>
</dbReference>
<dbReference type="CDD" id="cd17535">
    <property type="entry name" value="REC_NarL-like"/>
    <property type="match status" value="1"/>
</dbReference>
<dbReference type="InterPro" id="IPR001789">
    <property type="entry name" value="Sig_transdc_resp-reg_receiver"/>
</dbReference>
<dbReference type="SMART" id="SM00448">
    <property type="entry name" value="REC"/>
    <property type="match status" value="1"/>
</dbReference>
<gene>
    <name evidence="6" type="ORF">GCM10010365_46970</name>
</gene>
<organism evidence="6 7">
    <name type="scientific">Streptomyces poonensis</name>
    <dbReference type="NCBI Taxonomy" id="68255"/>
    <lineage>
        <taxon>Bacteria</taxon>
        <taxon>Bacillati</taxon>
        <taxon>Actinomycetota</taxon>
        <taxon>Actinomycetes</taxon>
        <taxon>Kitasatosporales</taxon>
        <taxon>Streptomycetaceae</taxon>
        <taxon>Streptomyces</taxon>
    </lineage>
</organism>
<dbReference type="Pfam" id="PF00072">
    <property type="entry name" value="Response_reg"/>
    <property type="match status" value="1"/>
</dbReference>
<dbReference type="InterPro" id="IPR011006">
    <property type="entry name" value="CheY-like_superfamily"/>
</dbReference>
<comment type="caution">
    <text evidence="6">The sequence shown here is derived from an EMBL/GenBank/DDBJ whole genome shotgun (WGS) entry which is preliminary data.</text>
</comment>
<sequence length="222" mass="24044">MGVTPKTITILLADDHTLFREGVREILGATEGLAVVGEAQRGKEACDKAAELRPHVIVLDVEMPGQSVRETITQLRDVSPRSRVVVLTMHDDIVLARELLSLGASAYLVKGSTRHELISAIHSVVVDRGPGHVVLSVSQQGLERFDQVPSENLSAREREVLALAAEALSNSQIAQRLYIAEGTVKRHLRNIYDKLGAVSRLDAVNKANAASLIPVAQPRADD</sequence>
<evidence type="ECO:0000259" key="5">
    <source>
        <dbReference type="PROSITE" id="PS50110"/>
    </source>
</evidence>
<dbReference type="SUPFAM" id="SSF46894">
    <property type="entry name" value="C-terminal effector domain of the bipartite response regulators"/>
    <property type="match status" value="1"/>
</dbReference>
<evidence type="ECO:0000313" key="6">
    <source>
        <dbReference type="EMBL" id="GGZ21206.1"/>
    </source>
</evidence>
<accession>A0A918PSI6</accession>
<dbReference type="AlphaFoldDB" id="A0A918PSI6"/>
<proteinExistence type="predicted"/>
<keyword evidence="2 6" id="KW-0238">DNA-binding</keyword>
<dbReference type="SUPFAM" id="SSF52172">
    <property type="entry name" value="CheY-like"/>
    <property type="match status" value="1"/>
</dbReference>
<evidence type="ECO:0000313" key="7">
    <source>
        <dbReference type="Proteomes" id="UP000622166"/>
    </source>
</evidence>
<feature type="domain" description="Response regulatory" evidence="5">
    <location>
        <begin position="9"/>
        <end position="125"/>
    </location>
</feature>
<evidence type="ECO:0000256" key="3">
    <source>
        <dbReference type="PROSITE-ProRule" id="PRU00169"/>
    </source>
</evidence>
<dbReference type="Proteomes" id="UP000622166">
    <property type="component" value="Unassembled WGS sequence"/>
</dbReference>
<keyword evidence="7" id="KW-1185">Reference proteome</keyword>
<dbReference type="InterPro" id="IPR016032">
    <property type="entry name" value="Sig_transdc_resp-reg_C-effctor"/>
</dbReference>
<dbReference type="PANTHER" id="PTHR43214">
    <property type="entry name" value="TWO-COMPONENT RESPONSE REGULATOR"/>
    <property type="match status" value="1"/>
</dbReference>
<dbReference type="GO" id="GO:0003677">
    <property type="term" value="F:DNA binding"/>
    <property type="evidence" value="ECO:0007669"/>
    <property type="project" value="UniProtKB-KW"/>
</dbReference>
<dbReference type="InterPro" id="IPR039420">
    <property type="entry name" value="WalR-like"/>
</dbReference>
<dbReference type="PRINTS" id="PR00038">
    <property type="entry name" value="HTHLUXR"/>
</dbReference>
<dbReference type="Gene3D" id="1.10.10.10">
    <property type="entry name" value="Winged helix-like DNA-binding domain superfamily/Winged helix DNA-binding domain"/>
    <property type="match status" value="1"/>
</dbReference>
<evidence type="ECO:0000259" key="4">
    <source>
        <dbReference type="PROSITE" id="PS50043"/>
    </source>
</evidence>
<dbReference type="InterPro" id="IPR036388">
    <property type="entry name" value="WH-like_DNA-bd_sf"/>
</dbReference>
<dbReference type="GO" id="GO:0006355">
    <property type="term" value="P:regulation of DNA-templated transcription"/>
    <property type="evidence" value="ECO:0007669"/>
    <property type="project" value="InterPro"/>
</dbReference>
<dbReference type="Gene3D" id="3.40.50.2300">
    <property type="match status" value="1"/>
</dbReference>
<dbReference type="RefSeq" id="WP_189862123.1">
    <property type="nucleotide sequence ID" value="NZ_BMVW01000009.1"/>
</dbReference>
<reference evidence="6" key="1">
    <citation type="journal article" date="2014" name="Int. J. Syst. Evol. Microbiol.">
        <title>Complete genome sequence of Corynebacterium casei LMG S-19264T (=DSM 44701T), isolated from a smear-ripened cheese.</title>
        <authorList>
            <consortium name="US DOE Joint Genome Institute (JGI-PGF)"/>
            <person name="Walter F."/>
            <person name="Albersmeier A."/>
            <person name="Kalinowski J."/>
            <person name="Ruckert C."/>
        </authorList>
    </citation>
    <scope>NUCLEOTIDE SEQUENCE</scope>
    <source>
        <strain evidence="6">JCM 4815</strain>
    </source>
</reference>
<keyword evidence="1 3" id="KW-0597">Phosphoprotein</keyword>
<dbReference type="SMART" id="SM00421">
    <property type="entry name" value="HTH_LUXR"/>
    <property type="match status" value="1"/>
</dbReference>
<dbReference type="PROSITE" id="PS50110">
    <property type="entry name" value="RESPONSE_REGULATORY"/>
    <property type="match status" value="1"/>
</dbReference>
<feature type="modified residue" description="4-aspartylphosphate" evidence="3">
    <location>
        <position position="60"/>
    </location>
</feature>
<dbReference type="PROSITE" id="PS50043">
    <property type="entry name" value="HTH_LUXR_2"/>
    <property type="match status" value="1"/>
</dbReference>
<reference evidence="6" key="2">
    <citation type="submission" date="2020-09" db="EMBL/GenBank/DDBJ databases">
        <authorList>
            <person name="Sun Q."/>
            <person name="Ohkuma M."/>
        </authorList>
    </citation>
    <scope>NUCLEOTIDE SEQUENCE</scope>
    <source>
        <strain evidence="6">JCM 4815</strain>
    </source>
</reference>
<name>A0A918PSI6_9ACTN</name>
<feature type="domain" description="HTH luxR-type" evidence="4">
    <location>
        <begin position="146"/>
        <end position="211"/>
    </location>
</feature>
<dbReference type="InterPro" id="IPR058245">
    <property type="entry name" value="NreC/VraR/RcsB-like_REC"/>
</dbReference>
<dbReference type="InterPro" id="IPR000792">
    <property type="entry name" value="Tscrpt_reg_LuxR_C"/>
</dbReference>
<dbReference type="CDD" id="cd06170">
    <property type="entry name" value="LuxR_C_like"/>
    <property type="match status" value="1"/>
</dbReference>
<dbReference type="Pfam" id="PF00196">
    <property type="entry name" value="GerE"/>
    <property type="match status" value="1"/>
</dbReference>
<evidence type="ECO:0000256" key="2">
    <source>
        <dbReference type="ARBA" id="ARBA00023125"/>
    </source>
</evidence>